<organism evidence="1 2">
    <name type="scientific">Levilactobacillus tongjiangensis</name>
    <dbReference type="NCBI Taxonomy" id="2486023"/>
    <lineage>
        <taxon>Bacteria</taxon>
        <taxon>Bacillati</taxon>
        <taxon>Bacillota</taxon>
        <taxon>Bacilli</taxon>
        <taxon>Lactobacillales</taxon>
        <taxon>Lactobacillaceae</taxon>
        <taxon>Levilactobacillus</taxon>
    </lineage>
</organism>
<evidence type="ECO:0008006" key="3">
    <source>
        <dbReference type="Google" id="ProtNLM"/>
    </source>
</evidence>
<evidence type="ECO:0000313" key="2">
    <source>
        <dbReference type="Proteomes" id="UP001596254"/>
    </source>
</evidence>
<reference evidence="2" key="1">
    <citation type="journal article" date="2019" name="Int. J. Syst. Evol. Microbiol.">
        <title>The Global Catalogue of Microorganisms (GCM) 10K type strain sequencing project: providing services to taxonomists for standard genome sequencing and annotation.</title>
        <authorList>
            <consortium name="The Broad Institute Genomics Platform"/>
            <consortium name="The Broad Institute Genome Sequencing Center for Infectious Disease"/>
            <person name="Wu L."/>
            <person name="Ma J."/>
        </authorList>
    </citation>
    <scope>NUCLEOTIDE SEQUENCE [LARGE SCALE GENOMIC DNA]</scope>
    <source>
        <strain evidence="2">CCM 8905</strain>
    </source>
</reference>
<dbReference type="InterPro" id="IPR013783">
    <property type="entry name" value="Ig-like_fold"/>
</dbReference>
<protein>
    <recommendedName>
        <fullName evidence="3">Bacterial Ig domain-containing protein</fullName>
    </recommendedName>
</protein>
<accession>A0ABW1SVQ0</accession>
<proteinExistence type="predicted"/>
<name>A0ABW1SVQ0_9LACO</name>
<dbReference type="EMBL" id="JBHSSK010000040">
    <property type="protein sequence ID" value="MFC6208278.1"/>
    <property type="molecule type" value="Genomic_DNA"/>
</dbReference>
<dbReference type="RefSeq" id="WP_125694344.1">
    <property type="nucleotide sequence ID" value="NZ_JBHSSK010000040.1"/>
</dbReference>
<evidence type="ECO:0000313" key="1">
    <source>
        <dbReference type="EMBL" id="MFC6208278.1"/>
    </source>
</evidence>
<dbReference type="Gene3D" id="2.60.40.10">
    <property type="entry name" value="Immunoglobulins"/>
    <property type="match status" value="1"/>
</dbReference>
<comment type="caution">
    <text evidence="1">The sequence shown here is derived from an EMBL/GenBank/DDBJ whole genome shotgun (WGS) entry which is preliminary data.</text>
</comment>
<keyword evidence="2" id="KW-1185">Reference proteome</keyword>
<dbReference type="Proteomes" id="UP001596254">
    <property type="component" value="Unassembled WGS sequence"/>
</dbReference>
<gene>
    <name evidence="1" type="ORF">ACFP1G_12515</name>
</gene>
<sequence>MKFRKFLIFLGLLLTVFGISFVYTGTAKAASIPSTGFAKLSGSTIDTGYAGNVAPGWDSDGINTSENMLVGDIYGNNTINGRITRKTTQLYVAYTLGLMGKPMTLKNGHNFLSVYADVLKTTGAGTSDDVSSAASTKTPNIATNVASVTAPSGYQLINVDFSDLGTKSRLPVLVGYTYTADDYGTVITVPRAFVTLKADTTAEASMAPVKVTATANADGNPTIKTADSTITGTAEKNAVISVPVLSTDGTSKTYSTTADSDGNFSISVGGGLKNVADGSKLTFTETNDFGDSKTGTAYVQAKQPLVIDATNKSLDITPADVEAMGTTNDSVYAWLVSHAGMNVTQDSKAITEDTDGLKYTSDDTNLAKTIGSLANGASTTLSVGATDTAGDKTNSNVAIKLTKNDGELKFGAISQGMDFGSQAVPMKETLIAPKGLSVNVQDTRVASSDWSVSANASTLTDGNGHTLAGKLVYLDSNGNKYQMTDQDITVATGARQSGSNSFDIAGKWATSTDTAGKAGIFLDATPNIYSGTTSTTYTGEVTWSLTNAPGTVGQSSVTGQ</sequence>